<reference evidence="1" key="2">
    <citation type="journal article" date="2022" name="New Phytol.">
        <title>Evolutionary transition to the ectomycorrhizal habit in the genomes of a hyperdiverse lineage of mushroom-forming fungi.</title>
        <authorList>
            <person name="Looney B."/>
            <person name="Miyauchi S."/>
            <person name="Morin E."/>
            <person name="Drula E."/>
            <person name="Courty P.E."/>
            <person name="Kohler A."/>
            <person name="Kuo A."/>
            <person name="LaButti K."/>
            <person name="Pangilinan J."/>
            <person name="Lipzen A."/>
            <person name="Riley R."/>
            <person name="Andreopoulos W."/>
            <person name="He G."/>
            <person name="Johnson J."/>
            <person name="Nolan M."/>
            <person name="Tritt A."/>
            <person name="Barry K.W."/>
            <person name="Grigoriev I.V."/>
            <person name="Nagy L.G."/>
            <person name="Hibbett D."/>
            <person name="Henrissat B."/>
            <person name="Matheny P.B."/>
            <person name="Labbe J."/>
            <person name="Martin F.M."/>
        </authorList>
    </citation>
    <scope>NUCLEOTIDE SEQUENCE</scope>
    <source>
        <strain evidence="1">FP105234-sp</strain>
    </source>
</reference>
<organism evidence="1 2">
    <name type="scientific">Auriscalpium vulgare</name>
    <dbReference type="NCBI Taxonomy" id="40419"/>
    <lineage>
        <taxon>Eukaryota</taxon>
        <taxon>Fungi</taxon>
        <taxon>Dikarya</taxon>
        <taxon>Basidiomycota</taxon>
        <taxon>Agaricomycotina</taxon>
        <taxon>Agaricomycetes</taxon>
        <taxon>Russulales</taxon>
        <taxon>Auriscalpiaceae</taxon>
        <taxon>Auriscalpium</taxon>
    </lineage>
</organism>
<keyword evidence="2" id="KW-1185">Reference proteome</keyword>
<proteinExistence type="predicted"/>
<name>A0ACB8S433_9AGAM</name>
<comment type="caution">
    <text evidence="1">The sequence shown here is derived from an EMBL/GenBank/DDBJ whole genome shotgun (WGS) entry which is preliminary data.</text>
</comment>
<dbReference type="EMBL" id="MU275857">
    <property type="protein sequence ID" value="KAI0050868.1"/>
    <property type="molecule type" value="Genomic_DNA"/>
</dbReference>
<dbReference type="Proteomes" id="UP000814033">
    <property type="component" value="Unassembled WGS sequence"/>
</dbReference>
<sequence>MQRVSKLSQSFSSRIARRALSNSLPPAPPPSTLPPAELFDAPSNHPPKQYYARPKPRDLPPYRRTWPTLAALSLAGVSVWATFLMYSANQERLASSVMRNIMATVKEDPQVRDLLGEAVRPEPAWYLSGDPWVAGTIRMHQGNIDLSFRVKGHKDAGTLYFTSIRRSKGEPFKNLRFKIIADSGSEIHLKLP</sequence>
<gene>
    <name evidence="1" type="ORF">FA95DRAFT_1486558</name>
</gene>
<reference evidence="1" key="1">
    <citation type="submission" date="2021-02" db="EMBL/GenBank/DDBJ databases">
        <authorList>
            <consortium name="DOE Joint Genome Institute"/>
            <person name="Ahrendt S."/>
            <person name="Looney B.P."/>
            <person name="Miyauchi S."/>
            <person name="Morin E."/>
            <person name="Drula E."/>
            <person name="Courty P.E."/>
            <person name="Chicoki N."/>
            <person name="Fauchery L."/>
            <person name="Kohler A."/>
            <person name="Kuo A."/>
            <person name="Labutti K."/>
            <person name="Pangilinan J."/>
            <person name="Lipzen A."/>
            <person name="Riley R."/>
            <person name="Andreopoulos W."/>
            <person name="He G."/>
            <person name="Johnson J."/>
            <person name="Barry K.W."/>
            <person name="Grigoriev I.V."/>
            <person name="Nagy L."/>
            <person name="Hibbett D."/>
            <person name="Henrissat B."/>
            <person name="Matheny P.B."/>
            <person name="Labbe J."/>
            <person name="Martin F."/>
        </authorList>
    </citation>
    <scope>NUCLEOTIDE SEQUENCE</scope>
    <source>
        <strain evidence="1">FP105234-sp</strain>
    </source>
</reference>
<protein>
    <submittedName>
        <fullName evidence="1">Uncharacterized protein</fullName>
    </submittedName>
</protein>
<accession>A0ACB8S433</accession>
<evidence type="ECO:0000313" key="1">
    <source>
        <dbReference type="EMBL" id="KAI0050868.1"/>
    </source>
</evidence>
<evidence type="ECO:0000313" key="2">
    <source>
        <dbReference type="Proteomes" id="UP000814033"/>
    </source>
</evidence>